<protein>
    <submittedName>
        <fullName evidence="12">Acyl-CoA dehydrogenase, short-chain specific</fullName>
        <ecNumber evidence="12">1.3.8.1</ecNumber>
    </submittedName>
</protein>
<dbReference type="EC" id="1.3.8.1" evidence="12"/>
<dbReference type="Gene3D" id="2.40.110.10">
    <property type="entry name" value="Butyryl-CoA Dehydrogenase, subunit A, domain 2"/>
    <property type="match status" value="1"/>
</dbReference>
<evidence type="ECO:0000256" key="8">
    <source>
        <dbReference type="ARBA" id="ARBA00023002"/>
    </source>
</evidence>
<dbReference type="Gene3D" id="1.10.540.10">
    <property type="entry name" value="Acyl-CoA dehydrogenase/oxidase, N-terminal domain"/>
    <property type="match status" value="1"/>
</dbReference>
<evidence type="ECO:0000313" key="13">
    <source>
        <dbReference type="Proteomes" id="UP000249008"/>
    </source>
</evidence>
<evidence type="ECO:0000313" key="12">
    <source>
        <dbReference type="EMBL" id="SQJ10915.1"/>
    </source>
</evidence>
<evidence type="ECO:0000256" key="2">
    <source>
        <dbReference type="ARBA" id="ARBA00009347"/>
    </source>
</evidence>
<evidence type="ECO:0000256" key="9">
    <source>
        <dbReference type="ARBA" id="ARBA00023004"/>
    </source>
</evidence>
<dbReference type="InterPro" id="IPR024935">
    <property type="entry name" value="Rubredoxin_dom"/>
</dbReference>
<organism evidence="12 13">
    <name type="scientific">Fusobacterium ulcerans</name>
    <dbReference type="NCBI Taxonomy" id="861"/>
    <lineage>
        <taxon>Bacteria</taxon>
        <taxon>Fusobacteriati</taxon>
        <taxon>Fusobacteriota</taxon>
        <taxon>Fusobacteriia</taxon>
        <taxon>Fusobacteriales</taxon>
        <taxon>Fusobacteriaceae</taxon>
        <taxon>Fusobacterium</taxon>
    </lineage>
</organism>
<dbReference type="EMBL" id="LS483487">
    <property type="protein sequence ID" value="SQJ10915.1"/>
    <property type="molecule type" value="Genomic_DNA"/>
</dbReference>
<keyword evidence="5" id="KW-0479">Metal-binding</keyword>
<dbReference type="InterPro" id="IPR046373">
    <property type="entry name" value="Acyl-CoA_Oxase/DH_mid-dom_sf"/>
</dbReference>
<dbReference type="SUPFAM" id="SSF47203">
    <property type="entry name" value="Acyl-CoA dehydrogenase C-terminal domain-like"/>
    <property type="match status" value="1"/>
</dbReference>
<evidence type="ECO:0000256" key="6">
    <source>
        <dbReference type="ARBA" id="ARBA00022827"/>
    </source>
</evidence>
<dbReference type="InterPro" id="IPR024934">
    <property type="entry name" value="Rubredoxin-like_dom"/>
</dbReference>
<dbReference type="PANTHER" id="PTHR43884:SF25">
    <property type="entry name" value="ACYL-COA DEHYDROGENASE YDBM-RELATED"/>
    <property type="match status" value="1"/>
</dbReference>
<dbReference type="CDD" id="cd00730">
    <property type="entry name" value="rubredoxin"/>
    <property type="match status" value="1"/>
</dbReference>
<dbReference type="FunFam" id="2.40.110.10:FF:000001">
    <property type="entry name" value="Acyl-CoA dehydrogenase, mitochondrial"/>
    <property type="match status" value="1"/>
</dbReference>
<dbReference type="InterPro" id="IPR009100">
    <property type="entry name" value="AcylCoA_DH/oxidase_NM_dom_sf"/>
</dbReference>
<dbReference type="GO" id="GO:0050660">
    <property type="term" value="F:flavin adenine dinucleotide binding"/>
    <property type="evidence" value="ECO:0007669"/>
    <property type="project" value="InterPro"/>
</dbReference>
<feature type="domain" description="Rubredoxin-like" evidence="11">
    <location>
        <begin position="585"/>
        <end position="636"/>
    </location>
</feature>
<dbReference type="PROSITE" id="PS00202">
    <property type="entry name" value="RUBREDOXIN"/>
    <property type="match status" value="1"/>
</dbReference>
<dbReference type="GeneID" id="78453787"/>
<sequence length="636" mass="68999">MFFKTTEDHENLRMKIREFAETEVKPIAFMLDKENEFPTEAVKKLGEMGVLGIPFPKEYGGAGLDMISYAIAVEELSRVDGGTGVILSAHVSLGSYPIFAYGTEEQKQKYLVPLAKGEKLGAFGLTEPNAGSDAGGTETTAVLEGDYYILNGGKIFITNADKAETYIVFAVTTPDIGTRGISAFIVEKGWEGFTFGDHYDKMGIRSSSTAELIFNNVKVPKENLLGKEGEGFKIAMFTLDGGRIGIASQALGIAQGAFENALAYAKEREQFGKPIAFQQVISFKLADMATKLRAARFLVYSAAELKENHEDYAMESAMAKQYASDVCLEIVNEALQIFGGTGYLKGMEVERAYRDAKICTIYEGTNEIQRVVIASHLIGKMPKSDGGSKKPSSKGHATGIRKNMILKEGSAKERVEALVEALKADGYDFTVGIDLDTPISQADRVVSAGKGIGPKENMELIKNLAIQAGAAIGSSRPVAETLKYLPLNRYVGMSGQKFNGNLYIACGISGAGQHLKGIKDATTIVAINNNPNAPIFKNADYGIIGNVEEILPLLTAALDDGEPKKEAPPMKKMKRAIPKKEIPTWKRHVCNGCGYEYDPAVGDEENDIKPGTLFEALPEEWICPICGESKDMFIEV</sequence>
<dbReference type="Gene3D" id="3.40.50.1220">
    <property type="entry name" value="TPP-binding domain"/>
    <property type="match status" value="1"/>
</dbReference>
<comment type="similarity">
    <text evidence="2 10">Belongs to the acyl-CoA dehydrogenase family.</text>
</comment>
<dbReference type="SUPFAM" id="SSF57802">
    <property type="entry name" value="Rubredoxin-like"/>
    <property type="match status" value="1"/>
</dbReference>
<dbReference type="KEGG" id="ful:C4N20_03120"/>
<dbReference type="Pfam" id="PF00441">
    <property type="entry name" value="Acyl-CoA_dh_1"/>
    <property type="match status" value="1"/>
</dbReference>
<dbReference type="PROSITE" id="PS00072">
    <property type="entry name" value="ACYL_COA_DH_1"/>
    <property type="match status" value="1"/>
</dbReference>
<dbReference type="Pfam" id="PF02770">
    <property type="entry name" value="Acyl-CoA_dh_M"/>
    <property type="match status" value="1"/>
</dbReference>
<dbReference type="InterPro" id="IPR014731">
    <property type="entry name" value="ETF_asu_C"/>
</dbReference>
<name>A0AAX2JD12_9FUSO</name>
<dbReference type="Gene3D" id="2.20.28.10">
    <property type="match status" value="1"/>
</dbReference>
<dbReference type="GO" id="GO:0016937">
    <property type="term" value="F:short-chain fatty acyl-CoA dehydrogenase activity"/>
    <property type="evidence" value="ECO:0007669"/>
    <property type="project" value="UniProtKB-EC"/>
</dbReference>
<dbReference type="InterPro" id="IPR036250">
    <property type="entry name" value="AcylCo_DH-like_C"/>
</dbReference>
<accession>A0AAX2JD12</accession>
<gene>
    <name evidence="12" type="ORF">NCTC12112_02507</name>
</gene>
<dbReference type="SUPFAM" id="SSF52467">
    <property type="entry name" value="DHS-like NAD/FAD-binding domain"/>
    <property type="match status" value="1"/>
</dbReference>
<comment type="cofactor">
    <cofactor evidence="1 10">
        <name>FAD</name>
        <dbReference type="ChEBI" id="CHEBI:57692"/>
    </cofactor>
</comment>
<dbReference type="InterPro" id="IPR013786">
    <property type="entry name" value="AcylCoA_DH/ox_N"/>
</dbReference>
<dbReference type="SUPFAM" id="SSF56645">
    <property type="entry name" value="Acyl-CoA dehydrogenase NM domain-like"/>
    <property type="match status" value="1"/>
</dbReference>
<evidence type="ECO:0000256" key="3">
    <source>
        <dbReference type="ARBA" id="ARBA00022448"/>
    </source>
</evidence>
<keyword evidence="9" id="KW-0408">Iron</keyword>
<evidence type="ECO:0000256" key="4">
    <source>
        <dbReference type="ARBA" id="ARBA00022630"/>
    </source>
</evidence>
<dbReference type="Gene3D" id="1.20.140.10">
    <property type="entry name" value="Butyryl-CoA Dehydrogenase, subunit A, domain 3"/>
    <property type="match status" value="1"/>
</dbReference>
<dbReference type="InterPro" id="IPR006091">
    <property type="entry name" value="Acyl-CoA_Oxase/DH_mid-dom"/>
</dbReference>
<dbReference type="InterPro" id="IPR006089">
    <property type="entry name" value="Acyl-CoA_DH_CS"/>
</dbReference>
<dbReference type="GO" id="GO:0005506">
    <property type="term" value="F:iron ion binding"/>
    <property type="evidence" value="ECO:0007669"/>
    <property type="project" value="InterPro"/>
</dbReference>
<dbReference type="AlphaFoldDB" id="A0AAX2JD12"/>
<dbReference type="PANTHER" id="PTHR43884">
    <property type="entry name" value="ACYL-COA DEHYDROGENASE"/>
    <property type="match status" value="1"/>
</dbReference>
<dbReference type="FunFam" id="1.10.540.10:FF:000002">
    <property type="entry name" value="Acyl-CoA dehydrogenase FadE19"/>
    <property type="match status" value="1"/>
</dbReference>
<dbReference type="PROSITE" id="PS50903">
    <property type="entry name" value="RUBREDOXIN_LIKE"/>
    <property type="match status" value="1"/>
</dbReference>
<dbReference type="Pfam" id="PF00301">
    <property type="entry name" value="Rubredoxin"/>
    <property type="match status" value="1"/>
</dbReference>
<keyword evidence="8 10" id="KW-0560">Oxidoreductase</keyword>
<evidence type="ECO:0000256" key="10">
    <source>
        <dbReference type="RuleBase" id="RU362125"/>
    </source>
</evidence>
<dbReference type="RefSeq" id="WP_005980960.1">
    <property type="nucleotide sequence ID" value="NZ_BAABXY010000001.1"/>
</dbReference>
<dbReference type="Proteomes" id="UP000249008">
    <property type="component" value="Chromosome 1"/>
</dbReference>
<keyword evidence="3" id="KW-0813">Transport</keyword>
<dbReference type="PRINTS" id="PR00163">
    <property type="entry name" value="RUBREDOXIN"/>
</dbReference>
<dbReference type="FunFam" id="1.20.140.10:FF:000004">
    <property type="entry name" value="Acyl-CoA dehydrogenase FadE25"/>
    <property type="match status" value="1"/>
</dbReference>
<dbReference type="InterPro" id="IPR009075">
    <property type="entry name" value="AcylCo_DH/oxidase_C"/>
</dbReference>
<dbReference type="Pfam" id="PF00766">
    <property type="entry name" value="ETF_alpha"/>
    <property type="match status" value="1"/>
</dbReference>
<evidence type="ECO:0000259" key="11">
    <source>
        <dbReference type="PROSITE" id="PS50903"/>
    </source>
</evidence>
<proteinExistence type="inferred from homology"/>
<dbReference type="InterPro" id="IPR018527">
    <property type="entry name" value="Rubredoxin_Fe_BS"/>
</dbReference>
<dbReference type="Pfam" id="PF02771">
    <property type="entry name" value="Acyl-CoA_dh_N"/>
    <property type="match status" value="1"/>
</dbReference>
<keyword evidence="7" id="KW-0249">Electron transport</keyword>
<keyword evidence="6 10" id="KW-0274">FAD</keyword>
<evidence type="ECO:0000256" key="7">
    <source>
        <dbReference type="ARBA" id="ARBA00022982"/>
    </source>
</evidence>
<dbReference type="CDD" id="cd01158">
    <property type="entry name" value="SCAD_SBCAD"/>
    <property type="match status" value="1"/>
</dbReference>
<evidence type="ECO:0000256" key="5">
    <source>
        <dbReference type="ARBA" id="ARBA00022723"/>
    </source>
</evidence>
<dbReference type="InterPro" id="IPR029035">
    <property type="entry name" value="DHS-like_NAD/FAD-binding_dom"/>
</dbReference>
<reference evidence="12 13" key="1">
    <citation type="submission" date="2018-06" db="EMBL/GenBank/DDBJ databases">
        <authorList>
            <consortium name="Pathogen Informatics"/>
            <person name="Doyle S."/>
        </authorList>
    </citation>
    <scope>NUCLEOTIDE SEQUENCE [LARGE SCALE GENOMIC DNA]</scope>
    <source>
        <strain evidence="12 13">NCTC12112</strain>
    </source>
</reference>
<keyword evidence="4 10" id="KW-0285">Flavoprotein</keyword>
<dbReference type="InterPro" id="IPR037069">
    <property type="entry name" value="AcylCoA_DH/ox_N_sf"/>
</dbReference>
<evidence type="ECO:0000256" key="1">
    <source>
        <dbReference type="ARBA" id="ARBA00001974"/>
    </source>
</evidence>